<keyword evidence="3" id="KW-1185">Reference proteome</keyword>
<evidence type="ECO:0000313" key="1">
    <source>
        <dbReference type="EMBL" id="EJT72281.1"/>
    </source>
</evidence>
<dbReference type="PANTHER" id="PTHR33428">
    <property type="entry name" value="CHLOROPHYLLASE-2, CHLOROPLASTIC"/>
    <property type="match status" value="1"/>
</dbReference>
<dbReference type="eggNOG" id="ENOG502RZYU">
    <property type="taxonomic scope" value="Eukaryota"/>
</dbReference>
<dbReference type="PANTHER" id="PTHR33428:SF14">
    <property type="entry name" value="CARBOXYLESTERASE TYPE B DOMAIN-CONTAINING PROTEIN"/>
    <property type="match status" value="1"/>
</dbReference>
<dbReference type="OrthoDB" id="2141514at2759"/>
<proteinExistence type="predicted"/>
<dbReference type="InterPro" id="IPR029058">
    <property type="entry name" value="AB_hydrolase_fold"/>
</dbReference>
<dbReference type="GeneID" id="20349605"/>
<dbReference type="HOGENOM" id="CLU_073360_0_0_1"/>
<gene>
    <name evidence="2" type="primary">20349605</name>
    <name evidence="1" type="ORF">GGTG_09147</name>
</gene>
<dbReference type="SUPFAM" id="SSF53474">
    <property type="entry name" value="alpha/beta-Hydrolases"/>
    <property type="match status" value="1"/>
</dbReference>
<reference evidence="3" key="1">
    <citation type="submission" date="2010-07" db="EMBL/GenBank/DDBJ databases">
        <title>The genome sequence of Gaeumannomyces graminis var. tritici strain R3-111a-1.</title>
        <authorList>
            <consortium name="The Broad Institute Genome Sequencing Platform"/>
            <person name="Ma L.-J."/>
            <person name="Dead R."/>
            <person name="Young S."/>
            <person name="Zeng Q."/>
            <person name="Koehrsen M."/>
            <person name="Alvarado L."/>
            <person name="Berlin A."/>
            <person name="Chapman S.B."/>
            <person name="Chen Z."/>
            <person name="Freedman E."/>
            <person name="Gellesch M."/>
            <person name="Goldberg J."/>
            <person name="Griggs A."/>
            <person name="Gujja S."/>
            <person name="Heilman E.R."/>
            <person name="Heiman D."/>
            <person name="Hepburn T."/>
            <person name="Howarth C."/>
            <person name="Jen D."/>
            <person name="Larson L."/>
            <person name="Mehta T."/>
            <person name="Neiman D."/>
            <person name="Pearson M."/>
            <person name="Roberts A."/>
            <person name="Saif S."/>
            <person name="Shea T."/>
            <person name="Shenoy N."/>
            <person name="Sisk P."/>
            <person name="Stolte C."/>
            <person name="Sykes S."/>
            <person name="Walk T."/>
            <person name="White J."/>
            <person name="Yandava C."/>
            <person name="Haas B."/>
            <person name="Nusbaum C."/>
            <person name="Birren B."/>
        </authorList>
    </citation>
    <scope>NUCLEOTIDE SEQUENCE [LARGE SCALE GENOMIC DNA]</scope>
    <source>
        <strain evidence="3">R3-111a-1</strain>
    </source>
</reference>
<sequence length="250" mass="25903">MNPQAGGTGKYPAAYTTDSSLPKHTIYAPKTVPQGVKLPIMVWGNGACAADGLAFRGFLTEVASHGYVIIASGAPNGQGSTTSKQMRDAIDWISARAGTAGTPYAAVDKTKVAAAGMSCGGVEAYDQKDDARVATLGIFNSGLLQNTGAVATIRKPVFYFMGGTSDIAYQNAERDYKGLPAGTPSWKGNLPVGHGGTYNQANGGKFGKAAVHWLNWVLKGDATSGAYFKTSAAAADGFTVEKKNLDKLPA</sequence>
<dbReference type="Gene3D" id="3.40.50.1820">
    <property type="entry name" value="alpha/beta hydrolase"/>
    <property type="match status" value="1"/>
</dbReference>
<dbReference type="RefSeq" id="XP_009225255.1">
    <property type="nucleotide sequence ID" value="XM_009226991.1"/>
</dbReference>
<dbReference type="Proteomes" id="UP000006039">
    <property type="component" value="Unassembled WGS sequence"/>
</dbReference>
<organism evidence="1">
    <name type="scientific">Gaeumannomyces tritici (strain R3-111a-1)</name>
    <name type="common">Wheat and barley take-all root rot fungus</name>
    <name type="synonym">Gaeumannomyces graminis var. tritici</name>
    <dbReference type="NCBI Taxonomy" id="644352"/>
    <lineage>
        <taxon>Eukaryota</taxon>
        <taxon>Fungi</taxon>
        <taxon>Dikarya</taxon>
        <taxon>Ascomycota</taxon>
        <taxon>Pezizomycotina</taxon>
        <taxon>Sordariomycetes</taxon>
        <taxon>Sordariomycetidae</taxon>
        <taxon>Magnaporthales</taxon>
        <taxon>Magnaporthaceae</taxon>
        <taxon>Gaeumannomyces</taxon>
    </lineage>
</organism>
<dbReference type="EnsemblFungi" id="EJT72281">
    <property type="protein sequence ID" value="EJT72281"/>
    <property type="gene ID" value="GGTG_09147"/>
</dbReference>
<protein>
    <recommendedName>
        <fullName evidence="4">Dienelactone hydrolase domain-containing protein</fullName>
    </recommendedName>
</protein>
<reference evidence="1" key="3">
    <citation type="submission" date="2010-09" db="EMBL/GenBank/DDBJ databases">
        <title>Annotation of Gaeumannomyces graminis var. tritici R3-111a-1.</title>
        <authorList>
            <consortium name="The Broad Institute Genome Sequencing Platform"/>
            <person name="Ma L.-J."/>
            <person name="Dead R."/>
            <person name="Young S.K."/>
            <person name="Zeng Q."/>
            <person name="Gargeya S."/>
            <person name="Fitzgerald M."/>
            <person name="Haas B."/>
            <person name="Abouelleil A."/>
            <person name="Alvarado L."/>
            <person name="Arachchi H.M."/>
            <person name="Berlin A."/>
            <person name="Brown A."/>
            <person name="Chapman S.B."/>
            <person name="Chen Z."/>
            <person name="Dunbar C."/>
            <person name="Freedman E."/>
            <person name="Gearin G."/>
            <person name="Gellesch M."/>
            <person name="Goldberg J."/>
            <person name="Griggs A."/>
            <person name="Gujja S."/>
            <person name="Heiman D."/>
            <person name="Howarth C."/>
            <person name="Larson L."/>
            <person name="Lui A."/>
            <person name="MacDonald P.J.P."/>
            <person name="Mehta T."/>
            <person name="Montmayeur A."/>
            <person name="Murphy C."/>
            <person name="Neiman D."/>
            <person name="Pearson M."/>
            <person name="Priest M."/>
            <person name="Roberts A."/>
            <person name="Saif S."/>
            <person name="Shea T."/>
            <person name="Shenoy N."/>
            <person name="Sisk P."/>
            <person name="Stolte C."/>
            <person name="Sykes S."/>
            <person name="Yandava C."/>
            <person name="Wortman J."/>
            <person name="Nusbaum C."/>
            <person name="Birren B."/>
        </authorList>
    </citation>
    <scope>NUCLEOTIDE SEQUENCE</scope>
    <source>
        <strain evidence="1">R3-111a-1</strain>
    </source>
</reference>
<reference evidence="2" key="4">
    <citation type="journal article" date="2015" name="G3 (Bethesda)">
        <title>Genome sequences of three phytopathogenic species of the Magnaporthaceae family of fungi.</title>
        <authorList>
            <person name="Okagaki L.H."/>
            <person name="Nunes C.C."/>
            <person name="Sailsbery J."/>
            <person name="Clay B."/>
            <person name="Brown D."/>
            <person name="John T."/>
            <person name="Oh Y."/>
            <person name="Young N."/>
            <person name="Fitzgerald M."/>
            <person name="Haas B.J."/>
            <person name="Zeng Q."/>
            <person name="Young S."/>
            <person name="Adiconis X."/>
            <person name="Fan L."/>
            <person name="Levin J.Z."/>
            <person name="Mitchell T.K."/>
            <person name="Okubara P.A."/>
            <person name="Farman M.L."/>
            <person name="Kohn L.M."/>
            <person name="Birren B."/>
            <person name="Ma L.-J."/>
            <person name="Dean R.A."/>
        </authorList>
    </citation>
    <scope>NUCLEOTIDE SEQUENCE</scope>
    <source>
        <strain evidence="2">R3-111a-1</strain>
    </source>
</reference>
<name>J3P6K6_GAET3</name>
<evidence type="ECO:0000313" key="2">
    <source>
        <dbReference type="EnsemblFungi" id="EJT72281"/>
    </source>
</evidence>
<dbReference type="STRING" id="644352.J3P6K6"/>
<accession>J3P6K6</accession>
<reference evidence="2" key="5">
    <citation type="submission" date="2018-04" db="UniProtKB">
        <authorList>
            <consortium name="EnsemblFungi"/>
        </authorList>
    </citation>
    <scope>IDENTIFICATION</scope>
    <source>
        <strain evidence="2">R3-111a-1</strain>
    </source>
</reference>
<evidence type="ECO:0008006" key="4">
    <source>
        <dbReference type="Google" id="ProtNLM"/>
    </source>
</evidence>
<dbReference type="EMBL" id="GL385399">
    <property type="protein sequence ID" value="EJT72281.1"/>
    <property type="molecule type" value="Genomic_DNA"/>
</dbReference>
<reference evidence="1" key="2">
    <citation type="submission" date="2010-07" db="EMBL/GenBank/DDBJ databases">
        <authorList>
            <consortium name="The Broad Institute Genome Sequencing Platform"/>
            <consortium name="Broad Institute Genome Sequencing Center for Infectious Disease"/>
            <person name="Ma L.-J."/>
            <person name="Dead R."/>
            <person name="Young S."/>
            <person name="Zeng Q."/>
            <person name="Koehrsen M."/>
            <person name="Alvarado L."/>
            <person name="Berlin A."/>
            <person name="Chapman S.B."/>
            <person name="Chen Z."/>
            <person name="Freedman E."/>
            <person name="Gellesch M."/>
            <person name="Goldberg J."/>
            <person name="Griggs A."/>
            <person name="Gujja S."/>
            <person name="Heilman E.R."/>
            <person name="Heiman D."/>
            <person name="Hepburn T."/>
            <person name="Howarth C."/>
            <person name="Jen D."/>
            <person name="Larson L."/>
            <person name="Mehta T."/>
            <person name="Neiman D."/>
            <person name="Pearson M."/>
            <person name="Roberts A."/>
            <person name="Saif S."/>
            <person name="Shea T."/>
            <person name="Shenoy N."/>
            <person name="Sisk P."/>
            <person name="Stolte C."/>
            <person name="Sykes S."/>
            <person name="Walk T."/>
            <person name="White J."/>
            <person name="Yandava C."/>
            <person name="Haas B."/>
            <person name="Nusbaum C."/>
            <person name="Birren B."/>
        </authorList>
    </citation>
    <scope>NUCLEOTIDE SEQUENCE</scope>
    <source>
        <strain evidence="1">R3-111a-1</strain>
    </source>
</reference>
<evidence type="ECO:0000313" key="3">
    <source>
        <dbReference type="Proteomes" id="UP000006039"/>
    </source>
</evidence>
<dbReference type="VEuPathDB" id="FungiDB:GGTG_09147"/>
<dbReference type="AlphaFoldDB" id="J3P6K6"/>